<reference evidence="9 10" key="1">
    <citation type="submission" date="2023-04" db="EMBL/GenBank/DDBJ databases">
        <title>Genomic of Lysinibacillus capsici TSBLM.</title>
        <authorList>
            <person name="Hu X.S."/>
            <person name="Yu C.H."/>
        </authorList>
    </citation>
    <scope>NUCLEOTIDE SEQUENCE [LARGE SCALE GENOMIC DNA]</scope>
    <source>
        <strain evidence="9 10">TSBLM</strain>
    </source>
</reference>
<evidence type="ECO:0000256" key="7">
    <source>
        <dbReference type="ARBA" id="ARBA00023204"/>
    </source>
</evidence>
<feature type="domain" description="PD-(D/E)XK endonuclease-like" evidence="8">
    <location>
        <begin position="14"/>
        <end position="311"/>
    </location>
</feature>
<evidence type="ECO:0000259" key="8">
    <source>
        <dbReference type="Pfam" id="PF12705"/>
    </source>
</evidence>
<keyword evidence="10" id="KW-1185">Reference proteome</keyword>
<evidence type="ECO:0000256" key="4">
    <source>
        <dbReference type="ARBA" id="ARBA00022806"/>
    </source>
</evidence>
<evidence type="ECO:0000313" key="9">
    <source>
        <dbReference type="EMBL" id="WGF38814.1"/>
    </source>
</evidence>
<keyword evidence="6" id="KW-0238">DNA-binding</keyword>
<evidence type="ECO:0000256" key="1">
    <source>
        <dbReference type="ARBA" id="ARBA00022741"/>
    </source>
</evidence>
<evidence type="ECO:0000256" key="3">
    <source>
        <dbReference type="ARBA" id="ARBA00022801"/>
    </source>
</evidence>
<organism evidence="9 10">
    <name type="scientific">Lysinibacillus capsici</name>
    <dbReference type="NCBI Taxonomy" id="2115968"/>
    <lineage>
        <taxon>Bacteria</taxon>
        <taxon>Bacillati</taxon>
        <taxon>Bacillota</taxon>
        <taxon>Bacilli</taxon>
        <taxon>Bacillales</taxon>
        <taxon>Bacillaceae</taxon>
        <taxon>Lysinibacillus</taxon>
    </lineage>
</organism>
<keyword evidence="7" id="KW-0234">DNA repair</keyword>
<dbReference type="Pfam" id="PF12705">
    <property type="entry name" value="PDDEXK_1"/>
    <property type="match status" value="1"/>
</dbReference>
<sequence length="321" mass="38796">MIVLFEISPYPTFSWSLSRHKTLTSCARKYGYEYYFSHNGWLSYNVEPYHQQVYRLKKLQSMPILFGQIVHRYIEQAINDYLQTGKAPTVEELIQLGRGQLNAAFIDSTRRLEFWRQKPNKFYMMQEIYYHGTLSPELVQDYKERLRLVFNHFLMSETFQQITSQKGSLRIGEPEQFRSMKIEDVQVFVVMDFHYYDELRDKWIIVDWKTGGESDDDRQQLALYAYYVQQKYRVSLAQIEVYNEYLLTGKRKKYSFTDMDMENILYTFQRSVLEMKKYQADIFSNEPVDIEDFEQTQEKWHCRGCNFRELCAQKYDEKLSK</sequence>
<dbReference type="InterPro" id="IPR011604">
    <property type="entry name" value="PDDEXK-like_dom_sf"/>
</dbReference>
<keyword evidence="4" id="KW-0347">Helicase</keyword>
<accession>A0ABY8KH47</accession>
<gene>
    <name evidence="9" type="ORF">QBO96_00725</name>
</gene>
<keyword evidence="2" id="KW-0227">DNA damage</keyword>
<keyword evidence="3" id="KW-0378">Hydrolase</keyword>
<proteinExistence type="predicted"/>
<name>A0ABY8KH47_9BACI</name>
<evidence type="ECO:0000256" key="2">
    <source>
        <dbReference type="ARBA" id="ARBA00022763"/>
    </source>
</evidence>
<dbReference type="Gene3D" id="3.90.320.10">
    <property type="match status" value="1"/>
</dbReference>
<keyword evidence="5" id="KW-0067">ATP-binding</keyword>
<dbReference type="EMBL" id="CP122283">
    <property type="protein sequence ID" value="WGF38814.1"/>
    <property type="molecule type" value="Genomic_DNA"/>
</dbReference>
<dbReference type="Proteomes" id="UP001244564">
    <property type="component" value="Chromosome"/>
</dbReference>
<evidence type="ECO:0000313" key="10">
    <source>
        <dbReference type="Proteomes" id="UP001244564"/>
    </source>
</evidence>
<evidence type="ECO:0000256" key="6">
    <source>
        <dbReference type="ARBA" id="ARBA00023125"/>
    </source>
</evidence>
<evidence type="ECO:0000256" key="5">
    <source>
        <dbReference type="ARBA" id="ARBA00022840"/>
    </source>
</evidence>
<keyword evidence="1" id="KW-0547">Nucleotide-binding</keyword>
<dbReference type="InterPro" id="IPR038726">
    <property type="entry name" value="PDDEXK_AddAB-type"/>
</dbReference>
<protein>
    <submittedName>
        <fullName evidence="9">PD-(D/E)XK nuclease family protein</fullName>
    </submittedName>
</protein>